<organism evidence="1 2">
    <name type="scientific">Clonostachys rosea f. rosea IK726</name>
    <dbReference type="NCBI Taxonomy" id="1349383"/>
    <lineage>
        <taxon>Eukaryota</taxon>
        <taxon>Fungi</taxon>
        <taxon>Dikarya</taxon>
        <taxon>Ascomycota</taxon>
        <taxon>Pezizomycotina</taxon>
        <taxon>Sordariomycetes</taxon>
        <taxon>Hypocreomycetidae</taxon>
        <taxon>Hypocreales</taxon>
        <taxon>Bionectriaceae</taxon>
        <taxon>Clonostachys</taxon>
    </lineage>
</organism>
<reference evidence="1" key="1">
    <citation type="submission" date="2020-04" db="EMBL/GenBank/DDBJ databases">
        <authorList>
            <person name="Broberg M."/>
        </authorList>
    </citation>
    <scope>NUCLEOTIDE SEQUENCE</scope>
</reference>
<reference evidence="1" key="2">
    <citation type="submission" date="2021-10" db="EMBL/GenBank/DDBJ databases">
        <authorList>
            <person name="Piombo E."/>
        </authorList>
    </citation>
    <scope>NUCLEOTIDE SEQUENCE</scope>
</reference>
<sequence length="800" mass="85649">MVRLSAVSSLLALLSPAFCHEHRDDADNKHLPGAYTFEFNDQDRSEFYNQVAANGITRMKLNYTLFQGASIQLHNLADAKRIANDLAKLPVVKGMWPVKMRQSAKPHVEWQGTVGQSYTLYNEKRGRKSDEFPPHVMTQVDKLRDEGYTGQGIKIAVVDSGIDYNHPALGGCFGPNCLVSFGADLVGDDYTGTNDPTPDDDPMDCVGHGTHVAGIIAAQENQYGFTGAAPGVELGSYRVFGCDGTSADDVIMAGFNQAYDAGADIITASLGESRGWSQDVLSVAVSRIVEKGSSDGFGVTSIASFDNVEFFALVNVSSYSINGSGKFSFGASRASPDGWKGVKLPLWVPGDDFGNGSSCEPFTDAPDLRGVIALLNKGECSQLELAQFAVAAEVDGLKAFATISPETGARWIDLTKNGSTIIVDMENGSTDSMTINTFPNSVTGGSLLVVASCQHIPEHGWVCCSQGHLHGLSLGCAIYALIAQVRGTFEPALIENLIASTASPRVFNNGTAYSKFLAPVPQQGAGLIQAHKAAYAEVLLTPSGLSFNDTDNAPESLNFTVINTSSKDVELEISHVPALTVYTYKNTALGDTFPNERTVEHATLKLSDTTITTQEIACLVRIHRAPYKEQHFAFSSLCGMSGSLHNATVLEPNAGLIIDTSNKESPVVIPANTTFILPNPKKIYDEDNVADLDDLKVTHYLTLGSPEVTADVVPMAIPGLNSTVSRSGNSSIGQVAGFPMLSRPAGIKSGAWVGELSGGSFVPAGMYKIVYRALKIYGDREKESDWDKAESQVFRIEYDP</sequence>
<evidence type="ECO:0000313" key="2">
    <source>
        <dbReference type="Proteomes" id="UP000836387"/>
    </source>
</evidence>
<accession>A0ACA9UJA5</accession>
<dbReference type="Proteomes" id="UP000836387">
    <property type="component" value="Unassembled WGS sequence"/>
</dbReference>
<gene>
    <name evidence="1" type="ORF">CRV2_00022181</name>
</gene>
<dbReference type="EMBL" id="CADEHS020000530">
    <property type="protein sequence ID" value="CAG9953503.1"/>
    <property type="molecule type" value="Genomic_DNA"/>
</dbReference>
<protein>
    <submittedName>
        <fullName evidence="1">Uncharacterized protein</fullName>
    </submittedName>
</protein>
<evidence type="ECO:0000313" key="1">
    <source>
        <dbReference type="EMBL" id="CAG9953503.1"/>
    </source>
</evidence>
<keyword evidence="2" id="KW-1185">Reference proteome</keyword>
<proteinExistence type="predicted"/>
<comment type="caution">
    <text evidence="1">The sequence shown here is derived from an EMBL/GenBank/DDBJ whole genome shotgun (WGS) entry which is preliminary data.</text>
</comment>
<name>A0ACA9UJA5_BIOOC</name>